<evidence type="ECO:0000313" key="3">
    <source>
        <dbReference type="Proteomes" id="UP001642409"/>
    </source>
</evidence>
<accession>A0AA86P6C3</accession>
<dbReference type="AlphaFoldDB" id="A0AA86P6C3"/>
<dbReference type="EMBL" id="CAXDID020000004">
    <property type="protein sequence ID" value="CAL5973173.1"/>
    <property type="molecule type" value="Genomic_DNA"/>
</dbReference>
<comment type="caution">
    <text evidence="1">The sequence shown here is derived from an EMBL/GenBank/DDBJ whole genome shotgun (WGS) entry which is preliminary data.</text>
</comment>
<organism evidence="1">
    <name type="scientific">Hexamita inflata</name>
    <dbReference type="NCBI Taxonomy" id="28002"/>
    <lineage>
        <taxon>Eukaryota</taxon>
        <taxon>Metamonada</taxon>
        <taxon>Diplomonadida</taxon>
        <taxon>Hexamitidae</taxon>
        <taxon>Hexamitinae</taxon>
        <taxon>Hexamita</taxon>
    </lineage>
</organism>
<dbReference type="EMBL" id="CATOUU010000531">
    <property type="protein sequence ID" value="CAI9933052.1"/>
    <property type="molecule type" value="Genomic_DNA"/>
</dbReference>
<keyword evidence="3" id="KW-1185">Reference proteome</keyword>
<name>A0AA86P6C3_9EUKA</name>
<reference evidence="2 3" key="2">
    <citation type="submission" date="2024-07" db="EMBL/GenBank/DDBJ databases">
        <authorList>
            <person name="Akdeniz Z."/>
        </authorList>
    </citation>
    <scope>NUCLEOTIDE SEQUENCE [LARGE SCALE GENOMIC DNA]</scope>
</reference>
<dbReference type="Proteomes" id="UP001642409">
    <property type="component" value="Unassembled WGS sequence"/>
</dbReference>
<protein>
    <submittedName>
        <fullName evidence="2">Hypothetical_protein</fullName>
    </submittedName>
</protein>
<gene>
    <name evidence="1" type="ORF">HINF_LOCUS20697</name>
    <name evidence="2" type="ORF">HINF_LOCUS2243</name>
</gene>
<evidence type="ECO:0000313" key="1">
    <source>
        <dbReference type="EMBL" id="CAI9933052.1"/>
    </source>
</evidence>
<sequence length="169" mass="19762">MTKCIKKVPVICLFFAIESLRPPKQTSLGLKNKLKSCDDTMDKAREPFGIAQHVCFIQILAGRDIRDQRKRRGSDALVAWDIYLTVVYSKQSFWQFTLRFVLFCSSKLTPTAEDVVSQFSVYKQYFNKFGQTAWKIVKRCLDSKWSETTSTRIQQYPQCHIWRDAFLVL</sequence>
<evidence type="ECO:0000313" key="2">
    <source>
        <dbReference type="EMBL" id="CAL5973173.1"/>
    </source>
</evidence>
<proteinExistence type="predicted"/>
<reference evidence="1" key="1">
    <citation type="submission" date="2023-06" db="EMBL/GenBank/DDBJ databases">
        <authorList>
            <person name="Kurt Z."/>
        </authorList>
    </citation>
    <scope>NUCLEOTIDE SEQUENCE</scope>
</reference>